<dbReference type="EMBL" id="CACVBS010000013">
    <property type="protein sequence ID" value="CAA7259235.1"/>
    <property type="molecule type" value="Genomic_DNA"/>
</dbReference>
<reference evidence="2 3" key="1">
    <citation type="submission" date="2020-01" db="EMBL/GenBank/DDBJ databases">
        <authorList>
            <person name="Gupta K D."/>
        </authorList>
    </citation>
    <scope>NUCLEOTIDE SEQUENCE [LARGE SCALE GENOMIC DNA]</scope>
</reference>
<protein>
    <submittedName>
        <fullName evidence="2">Uncharacterized protein</fullName>
    </submittedName>
</protein>
<organism evidence="2 3">
    <name type="scientific">Cyclocybe aegerita</name>
    <name type="common">Black poplar mushroom</name>
    <name type="synonym">Agrocybe aegerita</name>
    <dbReference type="NCBI Taxonomy" id="1973307"/>
    <lineage>
        <taxon>Eukaryota</taxon>
        <taxon>Fungi</taxon>
        <taxon>Dikarya</taxon>
        <taxon>Basidiomycota</taxon>
        <taxon>Agaricomycotina</taxon>
        <taxon>Agaricomycetes</taxon>
        <taxon>Agaricomycetidae</taxon>
        <taxon>Agaricales</taxon>
        <taxon>Agaricineae</taxon>
        <taxon>Bolbitiaceae</taxon>
        <taxon>Cyclocybe</taxon>
    </lineage>
</organism>
<feature type="compositionally biased region" description="Pro residues" evidence="1">
    <location>
        <begin position="1"/>
        <end position="12"/>
    </location>
</feature>
<dbReference type="AlphaFoldDB" id="A0A8S0VQ99"/>
<name>A0A8S0VQ99_CYCAE</name>
<sequence length="187" mass="20431">MSLPTLLPPPEAPNKTLLPSPLSLTMAMKRKLEADSNESSPVTKQLKLVPFPNMEPDMDVAMSDAEPLYPDIIHSRLHSNASSLSNASDSPTSDSSAYPTFDLYPMPFFRHDGSVDPDSHNYSHYSRQSSPNSQVGLLQPTSAFAHHGTNCTQIPKLRIACATTVNGQRSMWSHCEQCGAISMVESD</sequence>
<dbReference type="OrthoDB" id="2574468at2759"/>
<keyword evidence="3" id="KW-1185">Reference proteome</keyword>
<dbReference type="Proteomes" id="UP000467700">
    <property type="component" value="Unassembled WGS sequence"/>
</dbReference>
<feature type="region of interest" description="Disordered" evidence="1">
    <location>
        <begin position="1"/>
        <end position="20"/>
    </location>
</feature>
<proteinExistence type="predicted"/>
<comment type="caution">
    <text evidence="2">The sequence shown here is derived from an EMBL/GenBank/DDBJ whole genome shotgun (WGS) entry which is preliminary data.</text>
</comment>
<accession>A0A8S0VQ99</accession>
<evidence type="ECO:0000313" key="3">
    <source>
        <dbReference type="Proteomes" id="UP000467700"/>
    </source>
</evidence>
<feature type="region of interest" description="Disordered" evidence="1">
    <location>
        <begin position="30"/>
        <end position="50"/>
    </location>
</feature>
<evidence type="ECO:0000256" key="1">
    <source>
        <dbReference type="SAM" id="MobiDB-lite"/>
    </source>
</evidence>
<gene>
    <name evidence="2" type="ORF">AAE3_LOCUS1397</name>
</gene>
<evidence type="ECO:0000313" key="2">
    <source>
        <dbReference type="EMBL" id="CAA7259235.1"/>
    </source>
</evidence>